<reference evidence="1" key="1">
    <citation type="submission" date="2021-08" db="EMBL/GenBank/DDBJ databases">
        <title>The first chromosome-level gecko genome reveals the dynamic sex chromosomes of Neotropical dwarf geckos (Sphaerodactylidae: Sphaerodactylus).</title>
        <authorList>
            <person name="Pinto B.J."/>
            <person name="Keating S.E."/>
            <person name="Gamble T."/>
        </authorList>
    </citation>
    <scope>NUCLEOTIDE SEQUENCE</scope>
    <source>
        <strain evidence="1">TG3544</strain>
    </source>
</reference>
<gene>
    <name evidence="1" type="ORF">K3G42_003065</name>
</gene>
<evidence type="ECO:0000313" key="1">
    <source>
        <dbReference type="EMBL" id="KAH7990123.1"/>
    </source>
</evidence>
<protein>
    <submittedName>
        <fullName evidence="1">Uncharacterized protein</fullName>
    </submittedName>
</protein>
<name>A0ACB8ECI6_9SAUR</name>
<dbReference type="Proteomes" id="UP000827872">
    <property type="component" value="Linkage Group LG16"/>
</dbReference>
<proteinExistence type="predicted"/>
<comment type="caution">
    <text evidence="1">The sequence shown here is derived from an EMBL/GenBank/DDBJ whole genome shotgun (WGS) entry which is preliminary data.</text>
</comment>
<dbReference type="EMBL" id="CM037629">
    <property type="protein sequence ID" value="KAH7990123.1"/>
    <property type="molecule type" value="Genomic_DNA"/>
</dbReference>
<sequence length="105" mass="11797">MVDWLCHLLHRPEARKRNRTRGALPLELAKHTPSLTIRGAFFRVEECTLANTVSHFVRSCASSQEKECEQQFCISAAVRMPLGSVARSGLLCVELRVFRGPRSSS</sequence>
<keyword evidence="2" id="KW-1185">Reference proteome</keyword>
<accession>A0ACB8ECI6</accession>
<evidence type="ECO:0000313" key="2">
    <source>
        <dbReference type="Proteomes" id="UP000827872"/>
    </source>
</evidence>
<organism evidence="1 2">
    <name type="scientific">Sphaerodactylus townsendi</name>
    <dbReference type="NCBI Taxonomy" id="933632"/>
    <lineage>
        <taxon>Eukaryota</taxon>
        <taxon>Metazoa</taxon>
        <taxon>Chordata</taxon>
        <taxon>Craniata</taxon>
        <taxon>Vertebrata</taxon>
        <taxon>Euteleostomi</taxon>
        <taxon>Lepidosauria</taxon>
        <taxon>Squamata</taxon>
        <taxon>Bifurcata</taxon>
        <taxon>Gekkota</taxon>
        <taxon>Sphaerodactylidae</taxon>
        <taxon>Sphaerodactylus</taxon>
    </lineage>
</organism>